<sequence length="267" mass="29031">MRTGEKTVTTTRGKSRLEGLEEWHSGKEETGPAHLRPPPASDASPPDSESPGLAPAPPTAGSTHNGLAQLKPRCGFGLRPPQPAPRPQVPPSLGSRFRSPEAPPASGRRPKRRQGLSEGRERLCGHAQEPCLCATGPRDLQPLRAAPGVDRSLPWSRLSASAWPGLLTKGRLPFVLHHAPNLCLLSIASSSLNLPEQIPVPLQMSSSSIRQNERIFQKVINVRDLQISNHKRTKYGIRTLWTKWLVQGPKQKMPKMGLKVCGCSNNG</sequence>
<gene>
    <name evidence="3" type="primary">LOC110350087</name>
</gene>
<feature type="compositionally biased region" description="Low complexity" evidence="1">
    <location>
        <begin position="41"/>
        <end position="51"/>
    </location>
</feature>
<reference evidence="3" key="1">
    <citation type="submission" date="2025-08" db="UniProtKB">
        <authorList>
            <consortium name="RefSeq"/>
        </authorList>
    </citation>
    <scope>IDENTIFICATION</scope>
</reference>
<evidence type="ECO:0000313" key="2">
    <source>
        <dbReference type="Proteomes" id="UP000694906"/>
    </source>
</evidence>
<feature type="compositionally biased region" description="Pro residues" evidence="1">
    <location>
        <begin position="80"/>
        <end position="90"/>
    </location>
</feature>
<evidence type="ECO:0000313" key="3">
    <source>
        <dbReference type="RefSeq" id="XP_021117061.1"/>
    </source>
</evidence>
<proteinExistence type="predicted"/>
<dbReference type="GeneID" id="110350087"/>
<name>A0AAX6T5D0_HETGA</name>
<dbReference type="AlphaFoldDB" id="A0AAX6T5D0"/>
<organism evidence="2 3">
    <name type="scientific">Heterocephalus glaber</name>
    <name type="common">Naked mole rat</name>
    <dbReference type="NCBI Taxonomy" id="10181"/>
    <lineage>
        <taxon>Eukaryota</taxon>
        <taxon>Metazoa</taxon>
        <taxon>Chordata</taxon>
        <taxon>Craniata</taxon>
        <taxon>Vertebrata</taxon>
        <taxon>Euteleostomi</taxon>
        <taxon>Mammalia</taxon>
        <taxon>Eutheria</taxon>
        <taxon>Euarchontoglires</taxon>
        <taxon>Glires</taxon>
        <taxon>Rodentia</taxon>
        <taxon>Hystricomorpha</taxon>
        <taxon>Bathyergidae</taxon>
        <taxon>Heterocephalus</taxon>
    </lineage>
</organism>
<evidence type="ECO:0000256" key="1">
    <source>
        <dbReference type="SAM" id="MobiDB-lite"/>
    </source>
</evidence>
<dbReference type="RefSeq" id="XP_021117061.1">
    <property type="nucleotide sequence ID" value="XM_021261402.1"/>
</dbReference>
<keyword evidence="2" id="KW-1185">Reference proteome</keyword>
<dbReference type="Proteomes" id="UP000694906">
    <property type="component" value="Unplaced"/>
</dbReference>
<feature type="region of interest" description="Disordered" evidence="1">
    <location>
        <begin position="1"/>
        <end position="120"/>
    </location>
</feature>
<feature type="compositionally biased region" description="Basic and acidic residues" evidence="1">
    <location>
        <begin position="15"/>
        <end position="31"/>
    </location>
</feature>
<accession>A0AAX6T5D0</accession>
<protein>
    <submittedName>
        <fullName evidence="3">Uncharacterized protein LOC110350087 isoform X1</fullName>
    </submittedName>
</protein>
<feature type="compositionally biased region" description="Polar residues" evidence="1">
    <location>
        <begin position="1"/>
        <end position="12"/>
    </location>
</feature>